<protein>
    <submittedName>
        <fullName evidence="1">Uncharacterized protein</fullName>
    </submittedName>
</protein>
<evidence type="ECO:0000313" key="1">
    <source>
        <dbReference type="EMBL" id="KKP90088.1"/>
    </source>
</evidence>
<organism evidence="1 2">
    <name type="scientific">candidate division WS6 bacterium GW2011_GWC1_36_11</name>
    <dbReference type="NCBI Taxonomy" id="1619090"/>
    <lineage>
        <taxon>Bacteria</taxon>
        <taxon>Candidatus Dojkabacteria</taxon>
    </lineage>
</organism>
<dbReference type="EMBL" id="LBRE01000047">
    <property type="protein sequence ID" value="KKP90088.1"/>
    <property type="molecule type" value="Genomic_DNA"/>
</dbReference>
<sequence length="284" mass="32123">MSFQEPKNWTDYKVGMSLEEREASGIAFERRGWDLESEPFIGMSFSDLIPILLRESRFAVDRFTPPDWIGEDQGGIIVANFKYYGINPHEGVNQQRKTGEGENQFWLPVNVNPNGQIEPFLGTESDLSNISENHAIAFTSRVTLNNLSVPGGYGGVAHFPMLDIVHPATEENIEYLITEVRRKCGLEKFFVLKSSNNGMMVIGAELFDEENFEAFLFDSLSINHVETQGIDGYWLDDRWVSRCSQDGVAETGNRINRWRFNGALRKMASPPQKPDEPIIMGASF</sequence>
<comment type="caution">
    <text evidence="1">The sequence shown here is derived from an EMBL/GenBank/DDBJ whole genome shotgun (WGS) entry which is preliminary data.</text>
</comment>
<gene>
    <name evidence="1" type="ORF">UR96_C0047G0018</name>
</gene>
<evidence type="ECO:0000313" key="2">
    <source>
        <dbReference type="Proteomes" id="UP000034140"/>
    </source>
</evidence>
<dbReference type="Proteomes" id="UP000034140">
    <property type="component" value="Unassembled WGS sequence"/>
</dbReference>
<name>A0A0G0D9R8_9BACT</name>
<accession>A0A0G0D9R8</accession>
<reference evidence="1 2" key="1">
    <citation type="journal article" date="2015" name="Nature">
        <title>rRNA introns, odd ribosomes, and small enigmatic genomes across a large radiation of phyla.</title>
        <authorList>
            <person name="Brown C.T."/>
            <person name="Hug L.A."/>
            <person name="Thomas B.C."/>
            <person name="Sharon I."/>
            <person name="Castelle C.J."/>
            <person name="Singh A."/>
            <person name="Wilkins M.J."/>
            <person name="Williams K.H."/>
            <person name="Banfield J.F."/>
        </authorList>
    </citation>
    <scope>NUCLEOTIDE SEQUENCE [LARGE SCALE GENOMIC DNA]</scope>
</reference>
<proteinExistence type="predicted"/>
<dbReference type="AlphaFoldDB" id="A0A0G0D9R8"/>